<dbReference type="PANTHER" id="PTHR19338">
    <property type="entry name" value="TRANSLOCASE OF INNER MITOCHONDRIAL MEMBRANE 13 HOMOLOG"/>
    <property type="match status" value="1"/>
</dbReference>
<keyword evidence="5" id="KW-0611">Plant defense</keyword>
<name>A0AAV7HQJ8_DENCH</name>
<dbReference type="GO" id="GO:0006952">
    <property type="term" value="P:defense response"/>
    <property type="evidence" value="ECO:0007669"/>
    <property type="project" value="UniProtKB-KW"/>
</dbReference>
<dbReference type="PANTHER" id="PTHR19338:SF73">
    <property type="entry name" value="DISEASE RESISTANCE PROTEIN RGA2-LIKE"/>
    <property type="match status" value="1"/>
</dbReference>
<evidence type="ECO:0000256" key="3">
    <source>
        <dbReference type="ARBA" id="ARBA00022737"/>
    </source>
</evidence>
<gene>
    <name evidence="7" type="ORF">IEQ34_001361</name>
</gene>
<accession>A0AAV7HQJ8</accession>
<dbReference type="Pfam" id="PF18052">
    <property type="entry name" value="Rx_N"/>
    <property type="match status" value="1"/>
</dbReference>
<evidence type="ECO:0000256" key="1">
    <source>
        <dbReference type="ARBA" id="ARBA00008894"/>
    </source>
</evidence>
<proteinExistence type="inferred from homology"/>
<sequence>MEKLQELYFHDIHKESLPECLLLFLRQRGLQNDTNDDFQLSILCNEMVLRECLKEGSYWDLIQHIPRIRFSDLLADFVKEKVIMQLGVKDELHTLGRRMRRIQCLLNDAEKKKFDDSSTELWLSELKDVMYDAEDIIDLCRIEGTQLLADQNPESRTSSVRCDFSSAFSCFTSVPLRHEIGNRIKDINERLKQIYEDRERFKLEKSMISKTHKLL</sequence>
<dbReference type="Proteomes" id="UP000775213">
    <property type="component" value="Unassembled WGS sequence"/>
</dbReference>
<reference evidence="7 8" key="1">
    <citation type="journal article" date="2021" name="Hortic Res">
        <title>Chromosome-scale assembly of the Dendrobium chrysotoxum genome enhances the understanding of orchid evolution.</title>
        <authorList>
            <person name="Zhang Y."/>
            <person name="Zhang G.Q."/>
            <person name="Zhang D."/>
            <person name="Liu X.D."/>
            <person name="Xu X.Y."/>
            <person name="Sun W.H."/>
            <person name="Yu X."/>
            <person name="Zhu X."/>
            <person name="Wang Z.W."/>
            <person name="Zhao X."/>
            <person name="Zhong W.Y."/>
            <person name="Chen H."/>
            <person name="Yin W.L."/>
            <person name="Huang T."/>
            <person name="Niu S.C."/>
            <person name="Liu Z.J."/>
        </authorList>
    </citation>
    <scope>NUCLEOTIDE SEQUENCE [LARGE SCALE GENOMIC DNA]</scope>
    <source>
        <strain evidence="7">Lindl</strain>
    </source>
</reference>
<feature type="domain" description="Disease resistance N-terminal" evidence="6">
    <location>
        <begin position="74"/>
        <end position="147"/>
    </location>
</feature>
<evidence type="ECO:0000256" key="5">
    <source>
        <dbReference type="ARBA" id="ARBA00022821"/>
    </source>
</evidence>
<protein>
    <recommendedName>
        <fullName evidence="6">Disease resistance N-terminal domain-containing protein</fullName>
    </recommendedName>
</protein>
<keyword evidence="4" id="KW-0547">Nucleotide-binding</keyword>
<dbReference type="EMBL" id="JAGFBR010000002">
    <property type="protein sequence ID" value="KAH0469803.1"/>
    <property type="molecule type" value="Genomic_DNA"/>
</dbReference>
<dbReference type="Gene3D" id="1.20.5.4130">
    <property type="match status" value="1"/>
</dbReference>
<keyword evidence="3" id="KW-0677">Repeat</keyword>
<dbReference type="InterPro" id="IPR041118">
    <property type="entry name" value="Rx_N"/>
</dbReference>
<dbReference type="CDD" id="cd14798">
    <property type="entry name" value="RX-CC_like"/>
    <property type="match status" value="1"/>
</dbReference>
<evidence type="ECO:0000256" key="4">
    <source>
        <dbReference type="ARBA" id="ARBA00022741"/>
    </source>
</evidence>
<comment type="similarity">
    <text evidence="1">Belongs to the disease resistance NB-LRR family.</text>
</comment>
<dbReference type="GO" id="GO:0000166">
    <property type="term" value="F:nucleotide binding"/>
    <property type="evidence" value="ECO:0007669"/>
    <property type="project" value="UniProtKB-KW"/>
</dbReference>
<evidence type="ECO:0000256" key="2">
    <source>
        <dbReference type="ARBA" id="ARBA00022614"/>
    </source>
</evidence>
<keyword evidence="2" id="KW-0433">Leucine-rich repeat</keyword>
<dbReference type="AlphaFoldDB" id="A0AAV7HQJ8"/>
<organism evidence="7 8">
    <name type="scientific">Dendrobium chrysotoxum</name>
    <name type="common">Orchid</name>
    <dbReference type="NCBI Taxonomy" id="161865"/>
    <lineage>
        <taxon>Eukaryota</taxon>
        <taxon>Viridiplantae</taxon>
        <taxon>Streptophyta</taxon>
        <taxon>Embryophyta</taxon>
        <taxon>Tracheophyta</taxon>
        <taxon>Spermatophyta</taxon>
        <taxon>Magnoliopsida</taxon>
        <taxon>Liliopsida</taxon>
        <taxon>Asparagales</taxon>
        <taxon>Orchidaceae</taxon>
        <taxon>Epidendroideae</taxon>
        <taxon>Malaxideae</taxon>
        <taxon>Dendrobiinae</taxon>
        <taxon>Dendrobium</taxon>
    </lineage>
</organism>
<evidence type="ECO:0000259" key="6">
    <source>
        <dbReference type="Pfam" id="PF18052"/>
    </source>
</evidence>
<evidence type="ECO:0000313" key="7">
    <source>
        <dbReference type="EMBL" id="KAH0469803.1"/>
    </source>
</evidence>
<comment type="caution">
    <text evidence="7">The sequence shown here is derived from an EMBL/GenBank/DDBJ whole genome shotgun (WGS) entry which is preliminary data.</text>
</comment>
<evidence type="ECO:0000313" key="8">
    <source>
        <dbReference type="Proteomes" id="UP000775213"/>
    </source>
</evidence>
<keyword evidence="8" id="KW-1185">Reference proteome</keyword>
<dbReference type="InterPro" id="IPR038005">
    <property type="entry name" value="RX-like_CC"/>
</dbReference>